<evidence type="ECO:0000256" key="2">
    <source>
        <dbReference type="ARBA" id="ARBA00005170"/>
    </source>
</evidence>
<comment type="catalytic activity">
    <reaction evidence="1">
        <text>(2S)-2-acetolactate + H(+) = (R)-acetoin + CO2</text>
        <dbReference type="Rhea" id="RHEA:21580"/>
        <dbReference type="ChEBI" id="CHEBI:15378"/>
        <dbReference type="ChEBI" id="CHEBI:15686"/>
        <dbReference type="ChEBI" id="CHEBI:16526"/>
        <dbReference type="ChEBI" id="CHEBI:58476"/>
        <dbReference type="EC" id="4.1.1.5"/>
    </reaction>
</comment>
<dbReference type="UniPathway" id="UPA00626">
    <property type="reaction ID" value="UER00678"/>
</dbReference>
<dbReference type="PANTHER" id="PTHR35524:SF1">
    <property type="entry name" value="ALPHA-ACETOLACTATE DECARBOXYLASE"/>
    <property type="match status" value="1"/>
</dbReference>
<evidence type="ECO:0000256" key="8">
    <source>
        <dbReference type="ARBA" id="ARBA00023239"/>
    </source>
</evidence>
<dbReference type="AlphaFoldDB" id="E1YC98"/>
<reference evidence="9" key="1">
    <citation type="journal article" date="2011" name="Environ. Microbiol.">
        <title>Genomic insights into the metabolic potential of the polycyclic aromatic hydrocarbon degrading sulfate-reducing Deltaproteobacterium N47.</title>
        <authorList>
            <person name="Bergmann F."/>
            <person name="Selesi D."/>
            <person name="Weinmaier T."/>
            <person name="Tischler P."/>
            <person name="Rattei T."/>
            <person name="Meckenstock R.U."/>
        </authorList>
    </citation>
    <scope>NUCLEOTIDE SEQUENCE</scope>
</reference>
<evidence type="ECO:0000256" key="3">
    <source>
        <dbReference type="ARBA" id="ARBA00007106"/>
    </source>
</evidence>
<dbReference type="Pfam" id="PF03306">
    <property type="entry name" value="AAL_decarboxy"/>
    <property type="match status" value="1"/>
</dbReference>
<comment type="similarity">
    <text evidence="3">Belongs to the alpha-acetolactate decarboxylase family.</text>
</comment>
<gene>
    <name evidence="9" type="ORF">N47_G35160</name>
</gene>
<evidence type="ECO:0000256" key="4">
    <source>
        <dbReference type="ARBA" id="ARBA00013204"/>
    </source>
</evidence>
<proteinExistence type="inferred from homology"/>
<evidence type="ECO:0000256" key="7">
    <source>
        <dbReference type="ARBA" id="ARBA00023061"/>
    </source>
</evidence>
<keyword evidence="7" id="KW-0005">Acetoin biosynthesis</keyword>
<evidence type="ECO:0000256" key="1">
    <source>
        <dbReference type="ARBA" id="ARBA00001784"/>
    </source>
</evidence>
<evidence type="ECO:0000256" key="5">
    <source>
        <dbReference type="ARBA" id="ARBA00020164"/>
    </source>
</evidence>
<keyword evidence="6" id="KW-0210">Decarboxylase</keyword>
<dbReference type="GO" id="GO:0045151">
    <property type="term" value="P:acetoin biosynthetic process"/>
    <property type="evidence" value="ECO:0007669"/>
    <property type="project" value="UniProtKB-KW"/>
</dbReference>
<sequence>MPLLMHCLVEFTDEMIPTPNIFHAIKIKGIFKTVKTRSVPKQSKPYRPLKEIVNTQPTFRFNNIRGTIAGFRCPSYVKNINVAGYHLHFLTEDGKTGGHVLEFTVGKAVLEIDETSGFSLLLPENKAFYDADLSLDKQTDPEEVER</sequence>
<dbReference type="EMBL" id="FR695868">
    <property type="protein sequence ID" value="CBX28192.1"/>
    <property type="molecule type" value="Genomic_DNA"/>
</dbReference>
<dbReference type="GO" id="GO:0047605">
    <property type="term" value="F:acetolactate decarboxylase activity"/>
    <property type="evidence" value="ECO:0007669"/>
    <property type="project" value="UniProtKB-EC"/>
</dbReference>
<dbReference type="SUPFAM" id="SSF117856">
    <property type="entry name" value="AF0104/ALDC/Ptd012-like"/>
    <property type="match status" value="1"/>
</dbReference>
<name>E1YC98_9BACT</name>
<dbReference type="CDD" id="cd17299">
    <property type="entry name" value="acetolactate_decarboxylase"/>
    <property type="match status" value="1"/>
</dbReference>
<dbReference type="Gene3D" id="3.30.1330.80">
    <property type="entry name" value="Hypothetical protein, similar to alpha- acetolactate decarboxylase, domain 2"/>
    <property type="match status" value="1"/>
</dbReference>
<evidence type="ECO:0000256" key="6">
    <source>
        <dbReference type="ARBA" id="ARBA00022793"/>
    </source>
</evidence>
<dbReference type="EC" id="4.1.1.5" evidence="4"/>
<keyword evidence="8" id="KW-0456">Lyase</keyword>
<evidence type="ECO:0000313" key="9">
    <source>
        <dbReference type="EMBL" id="CBX28192.1"/>
    </source>
</evidence>
<protein>
    <recommendedName>
        <fullName evidence="5">Alpha-acetolactate decarboxylase</fullName>
        <ecNumber evidence="4">4.1.1.5</ecNumber>
    </recommendedName>
</protein>
<accession>E1YC98</accession>
<dbReference type="PANTHER" id="PTHR35524">
    <property type="entry name" value="ALPHA-ACETOLACTATE DECARBOXYLASE"/>
    <property type="match status" value="1"/>
</dbReference>
<dbReference type="InterPro" id="IPR005128">
    <property type="entry name" value="Acetolactate_a_deCO2ase"/>
</dbReference>
<organism evidence="9">
    <name type="scientific">uncultured Desulfobacterium sp</name>
    <dbReference type="NCBI Taxonomy" id="201089"/>
    <lineage>
        <taxon>Bacteria</taxon>
        <taxon>Pseudomonadati</taxon>
        <taxon>Thermodesulfobacteriota</taxon>
        <taxon>Desulfobacteria</taxon>
        <taxon>Desulfobacterales</taxon>
        <taxon>Desulfobacteriaceae</taxon>
        <taxon>Desulfobacterium</taxon>
        <taxon>environmental samples</taxon>
    </lineage>
</organism>
<comment type="pathway">
    <text evidence="2">Polyol metabolism; (R,R)-butane-2,3-diol biosynthesis; (R,R)-butane-2,3-diol from pyruvate: step 2/3.</text>
</comment>